<organism evidence="2 3">
    <name type="scientific">Herbaspirillum robiniae</name>
    <dbReference type="NCBI Taxonomy" id="2014887"/>
    <lineage>
        <taxon>Bacteria</taxon>
        <taxon>Pseudomonadati</taxon>
        <taxon>Pseudomonadota</taxon>
        <taxon>Betaproteobacteria</taxon>
        <taxon>Burkholderiales</taxon>
        <taxon>Oxalobacteraceae</taxon>
        <taxon>Herbaspirillum</taxon>
    </lineage>
</organism>
<dbReference type="Proteomes" id="UP000197596">
    <property type="component" value="Unassembled WGS sequence"/>
</dbReference>
<evidence type="ECO:0000256" key="1">
    <source>
        <dbReference type="SAM" id="MobiDB-lite"/>
    </source>
</evidence>
<sequence length="183" mass="19054">MLVCSLDAGAEVFRVQVPAQYADNAPVVESVRDQCAVEDMVGNYVFRHVSRKYPDALQVSDPAELDKGRVLKLTILSVQGVGGGGWSGSKAILVRGDLMQDGQVVRTSVQRDHSRGGMLGGMRGTCAILEIVAESLGKQFTAWLGVMEGALPPGTAAAPAPRPETVPAVAETPVAGGNAQSAP</sequence>
<dbReference type="EMBL" id="NJGU01000004">
    <property type="protein sequence ID" value="OWY29786.1"/>
    <property type="molecule type" value="Genomic_DNA"/>
</dbReference>
<comment type="caution">
    <text evidence="2">The sequence shown here is derived from an EMBL/GenBank/DDBJ whole genome shotgun (WGS) entry which is preliminary data.</text>
</comment>
<feature type="compositionally biased region" description="Low complexity" evidence="1">
    <location>
        <begin position="155"/>
        <end position="170"/>
    </location>
</feature>
<dbReference type="AlphaFoldDB" id="A0A2D0B5Y5"/>
<accession>A0A2D0B5Y5</accession>
<name>A0A2D0B5Y5_9BURK</name>
<protein>
    <recommendedName>
        <fullName evidence="4">DUF4410 domain-containing protein</fullName>
    </recommendedName>
</protein>
<feature type="region of interest" description="Disordered" evidence="1">
    <location>
        <begin position="155"/>
        <end position="183"/>
    </location>
</feature>
<evidence type="ECO:0000313" key="2">
    <source>
        <dbReference type="EMBL" id="OWY29786.1"/>
    </source>
</evidence>
<proteinExistence type="predicted"/>
<evidence type="ECO:0000313" key="3">
    <source>
        <dbReference type="Proteomes" id="UP000197596"/>
    </source>
</evidence>
<evidence type="ECO:0008006" key="4">
    <source>
        <dbReference type="Google" id="ProtNLM"/>
    </source>
</evidence>
<gene>
    <name evidence="2" type="ORF">CEJ42_07980</name>
</gene>
<reference evidence="2 3" key="1">
    <citation type="submission" date="2017-06" db="EMBL/GenBank/DDBJ databases">
        <title>Herbaspirillum phytohormonus sp. nov., isolated from the root nodule of Robinia pseudoacacia in lead-zinc mine.</title>
        <authorList>
            <person name="Fan M."/>
            <person name="Lin Y."/>
        </authorList>
    </citation>
    <scope>NUCLEOTIDE SEQUENCE [LARGE SCALE GENOMIC DNA]</scope>
    <source>
        <strain evidence="2 3">HZ10</strain>
    </source>
</reference>